<sequence length="284" mass="29052">MATVRKFMFENDFDAVAGAAAGSASARPDAPAEAAAKSSAKPSAKEAAQAAPPEPVEPPPPPEPTFSEAELKAAAAKARAEGQRSGEAKGRAAAAAEAEQRSAAALESIAGQIAALQAGLAHDRAAILADASALALAILRKMLPEFSRRGGIAEIEAALEQCLRDQRHEARLVARVAPDLVPLLEPGLTALSAKTAFEGRLFLIPDDRLGPADCAIEWADGGLERHADALWGEIAAALDRCLSLQGVAPSPPPEAAAAPASRTDEVEPAGNLAAASDAEAMRSE</sequence>
<proteinExistence type="predicted"/>
<name>A0A4R6WY37_9PROT</name>
<keyword evidence="4" id="KW-0969">Cilium</keyword>
<dbReference type="GO" id="GO:0005829">
    <property type="term" value="C:cytosol"/>
    <property type="evidence" value="ECO:0007669"/>
    <property type="project" value="TreeGrafter"/>
</dbReference>
<evidence type="ECO:0000256" key="2">
    <source>
        <dbReference type="ARBA" id="ARBA00022927"/>
    </source>
</evidence>
<evidence type="ECO:0000313" key="4">
    <source>
        <dbReference type="EMBL" id="TDQ84353.1"/>
    </source>
</evidence>
<evidence type="ECO:0000256" key="1">
    <source>
        <dbReference type="ARBA" id="ARBA00022448"/>
    </source>
</evidence>
<keyword evidence="4" id="KW-0282">Flagellum</keyword>
<gene>
    <name evidence="4" type="ORF">A8950_0904</name>
</gene>
<feature type="compositionally biased region" description="Low complexity" evidence="3">
    <location>
        <begin position="19"/>
        <end position="51"/>
    </location>
</feature>
<feature type="compositionally biased region" description="Pro residues" evidence="3">
    <location>
        <begin position="52"/>
        <end position="64"/>
    </location>
</feature>
<comment type="caution">
    <text evidence="4">The sequence shown here is derived from an EMBL/GenBank/DDBJ whole genome shotgun (WGS) entry which is preliminary data.</text>
</comment>
<evidence type="ECO:0000313" key="5">
    <source>
        <dbReference type="Proteomes" id="UP000295783"/>
    </source>
</evidence>
<keyword evidence="2" id="KW-0653">Protein transport</keyword>
<keyword evidence="5" id="KW-1185">Reference proteome</keyword>
<dbReference type="GO" id="GO:0015031">
    <property type="term" value="P:protein transport"/>
    <property type="evidence" value="ECO:0007669"/>
    <property type="project" value="UniProtKB-KW"/>
</dbReference>
<reference evidence="4 5" key="1">
    <citation type="submission" date="2019-03" db="EMBL/GenBank/DDBJ databases">
        <title>Genomic Encyclopedia of Type Strains, Phase III (KMG-III): the genomes of soil and plant-associated and newly described type strains.</title>
        <authorList>
            <person name="Whitman W."/>
        </authorList>
    </citation>
    <scope>NUCLEOTIDE SEQUENCE [LARGE SCALE GENOMIC DNA]</scope>
    <source>
        <strain evidence="4 5">CGMCC 1.7660</strain>
    </source>
</reference>
<keyword evidence="1" id="KW-0813">Transport</keyword>
<evidence type="ECO:0000256" key="3">
    <source>
        <dbReference type="SAM" id="MobiDB-lite"/>
    </source>
</evidence>
<feature type="compositionally biased region" description="Basic and acidic residues" evidence="3">
    <location>
        <begin position="78"/>
        <end position="90"/>
    </location>
</feature>
<feature type="region of interest" description="Disordered" evidence="3">
    <location>
        <begin position="248"/>
        <end position="284"/>
    </location>
</feature>
<feature type="compositionally biased region" description="Low complexity" evidence="3">
    <location>
        <begin position="65"/>
        <end position="77"/>
    </location>
</feature>
<protein>
    <submittedName>
        <fullName evidence="4">Flagellar assembly protein FliH</fullName>
    </submittedName>
</protein>
<accession>A0A4R6WY37</accession>
<dbReference type="InterPro" id="IPR051472">
    <property type="entry name" value="T3SS_Stator/FliH"/>
</dbReference>
<dbReference type="PANTHER" id="PTHR34982">
    <property type="entry name" value="YOP PROTEINS TRANSLOCATION PROTEIN L"/>
    <property type="match status" value="1"/>
</dbReference>
<organism evidence="4 5">
    <name type="scientific">Dongia mobilis</name>
    <dbReference type="NCBI Taxonomy" id="578943"/>
    <lineage>
        <taxon>Bacteria</taxon>
        <taxon>Pseudomonadati</taxon>
        <taxon>Pseudomonadota</taxon>
        <taxon>Alphaproteobacteria</taxon>
        <taxon>Rhodospirillales</taxon>
        <taxon>Dongiaceae</taxon>
        <taxon>Dongia</taxon>
    </lineage>
</organism>
<dbReference type="EMBL" id="SNYW01000006">
    <property type="protein sequence ID" value="TDQ84353.1"/>
    <property type="molecule type" value="Genomic_DNA"/>
</dbReference>
<feature type="region of interest" description="Disordered" evidence="3">
    <location>
        <begin position="19"/>
        <end position="94"/>
    </location>
</feature>
<dbReference type="PANTHER" id="PTHR34982:SF1">
    <property type="entry name" value="FLAGELLAR ASSEMBLY PROTEIN FLIH"/>
    <property type="match status" value="1"/>
</dbReference>
<dbReference type="Proteomes" id="UP000295783">
    <property type="component" value="Unassembled WGS sequence"/>
</dbReference>
<dbReference type="AlphaFoldDB" id="A0A4R6WY37"/>
<keyword evidence="4" id="KW-0966">Cell projection</keyword>